<dbReference type="Proteomes" id="UP000241868">
    <property type="component" value="Unassembled WGS sequence"/>
</dbReference>
<evidence type="ECO:0000313" key="4">
    <source>
        <dbReference type="EMBL" id="PSJ79938.1"/>
    </source>
</evidence>
<dbReference type="Pfam" id="PF07007">
    <property type="entry name" value="LprI"/>
    <property type="match status" value="1"/>
</dbReference>
<proteinExistence type="predicted"/>
<organism evidence="4 5">
    <name type="scientific">Neisseria iguanae</name>
    <dbReference type="NCBI Taxonomy" id="90242"/>
    <lineage>
        <taxon>Bacteria</taxon>
        <taxon>Pseudomonadati</taxon>
        <taxon>Pseudomonadota</taxon>
        <taxon>Betaproteobacteria</taxon>
        <taxon>Neisseriales</taxon>
        <taxon>Neisseriaceae</taxon>
        <taxon>Neisseria</taxon>
    </lineage>
</organism>
<comment type="caution">
    <text evidence="4">The sequence shown here is derived from an EMBL/GenBank/DDBJ whole genome shotgun (WGS) entry which is preliminary data.</text>
</comment>
<name>A0A2P7TYY6_9NEIS</name>
<dbReference type="EMBL" id="PXYY01000060">
    <property type="protein sequence ID" value="PSJ79938.1"/>
    <property type="molecule type" value="Genomic_DNA"/>
</dbReference>
<dbReference type="AlphaFoldDB" id="A0A2P7TYY6"/>
<sequence>MYRKLLALTLSAGLLAACGDDSTKQNTTADLVCTDPVIVQSVRNTIQDIIKQEARAFARNDSRQFVDADKIIAAGSLLDITLEDAQTIREGNKTLCSAGLRIVIPTDIANSAATNSPLIYGNTTIREIIEQKITGSILSYSGNSFTTTIHYTPKKTDGVSLEDNAVTLTAQTLYAALLPYGVKSIVMIDGKAVSKEEALRPNTTESFDEPPEADPEDILENNAASQSDGVPQDLIGLDSHTEIISPNTDHSSQNSSFSINDLENARAQNRQAEAEINGVWNSMEHGVQQGMLDEQRSWIQSKSQNCLQAAAPADNPAQAEYLQLQCDTRMTRERTQYLRGFTIQ</sequence>
<evidence type="ECO:0000313" key="5">
    <source>
        <dbReference type="Proteomes" id="UP000241868"/>
    </source>
</evidence>
<gene>
    <name evidence="4" type="ORF">C7N83_09215</name>
</gene>
<dbReference type="PROSITE" id="PS51257">
    <property type="entry name" value="PROKAR_LIPOPROTEIN"/>
    <property type="match status" value="1"/>
</dbReference>
<dbReference type="RefSeq" id="WP_106742204.1">
    <property type="nucleotide sequence ID" value="NZ_PXYY01000060.1"/>
</dbReference>
<protein>
    <recommendedName>
        <fullName evidence="3">Lysozyme inhibitor LprI-like N-terminal domain-containing protein</fullName>
    </recommendedName>
</protein>
<dbReference type="InterPro" id="IPR009739">
    <property type="entry name" value="LprI-like_N"/>
</dbReference>
<keyword evidence="2" id="KW-0732">Signal</keyword>
<evidence type="ECO:0000259" key="3">
    <source>
        <dbReference type="Pfam" id="PF07007"/>
    </source>
</evidence>
<feature type="chain" id="PRO_5015187871" description="Lysozyme inhibitor LprI-like N-terminal domain-containing protein" evidence="2">
    <location>
        <begin position="17"/>
        <end position="344"/>
    </location>
</feature>
<keyword evidence="5" id="KW-1185">Reference proteome</keyword>
<feature type="region of interest" description="Disordered" evidence="1">
    <location>
        <begin position="196"/>
        <end position="217"/>
    </location>
</feature>
<feature type="domain" description="Lysozyme inhibitor LprI-like N-terminal" evidence="3">
    <location>
        <begin position="265"/>
        <end position="338"/>
    </location>
</feature>
<dbReference type="OrthoDB" id="8607286at2"/>
<feature type="signal peptide" evidence="2">
    <location>
        <begin position="1"/>
        <end position="16"/>
    </location>
</feature>
<reference evidence="4 5" key="1">
    <citation type="submission" date="2018-03" db="EMBL/GenBank/DDBJ databases">
        <title>Neisseria weixii sp. nov., isolated from the intestinal contents of Tibetan Plateau pika (Ochotona curzoniae) in Yushu, Qinghai Province, China.</title>
        <authorList>
            <person name="Gui Z."/>
        </authorList>
    </citation>
    <scope>NUCLEOTIDE SEQUENCE [LARGE SCALE GENOMIC DNA]</scope>
    <source>
        <strain evidence="4 5">ATCC 51483</strain>
    </source>
</reference>
<evidence type="ECO:0000256" key="1">
    <source>
        <dbReference type="SAM" id="MobiDB-lite"/>
    </source>
</evidence>
<feature type="compositionally biased region" description="Acidic residues" evidence="1">
    <location>
        <begin position="206"/>
        <end position="217"/>
    </location>
</feature>
<accession>A0A2P7TYY6</accession>
<evidence type="ECO:0000256" key="2">
    <source>
        <dbReference type="SAM" id="SignalP"/>
    </source>
</evidence>
<dbReference type="Gene3D" id="1.20.1270.180">
    <property type="match status" value="1"/>
</dbReference>